<sequence>MWNGKKVLAVIPARGGSKGIPKKNLSLVNGESLIAHTAKIVKQASWIDYTIISTDDTEIANHAKSLGLAVPFMRPAEYAGDQSKSLDMWTSALVMAENFYEVKFDYSILLEPTCPLRSLDDIEQTIIKIDNIRFDTAVTVSKTPAHYSPQKTLEIDSCGNLDFFIKDGEQFDIRQNIPDCYHRNGACYAVKRDVLIEKKPLIGNKCAAVLIERELVNIDTEFDLRLANFLFEN</sequence>
<dbReference type="CDD" id="cd02513">
    <property type="entry name" value="CMP-NeuAc_Synthase"/>
    <property type="match status" value="1"/>
</dbReference>
<dbReference type="InterPro" id="IPR050793">
    <property type="entry name" value="CMP-NeuNAc_synthase"/>
</dbReference>
<protein>
    <submittedName>
        <fullName evidence="1">Acylneuraminate cytidylyltransferase family protein</fullName>
    </submittedName>
</protein>
<keyword evidence="1" id="KW-0808">Transferase</keyword>
<dbReference type="Pfam" id="PF02348">
    <property type="entry name" value="CTP_transf_3"/>
    <property type="match status" value="1"/>
</dbReference>
<dbReference type="SUPFAM" id="SSF53448">
    <property type="entry name" value="Nucleotide-diphospho-sugar transferases"/>
    <property type="match status" value="1"/>
</dbReference>
<dbReference type="GO" id="GO:0008781">
    <property type="term" value="F:N-acylneuraminate cytidylyltransferase activity"/>
    <property type="evidence" value="ECO:0007669"/>
    <property type="project" value="TreeGrafter"/>
</dbReference>
<dbReference type="KEGG" id="mrk:FIT61_02665"/>
<name>A0AAF1D7K1_9PROT</name>
<dbReference type="AlphaFoldDB" id="A0AAF1D7K1"/>
<proteinExistence type="predicted"/>
<dbReference type="PANTHER" id="PTHR21485:SF6">
    <property type="entry name" value="N-ACYLNEURAMINATE CYTIDYLYLTRANSFERASE-RELATED"/>
    <property type="match status" value="1"/>
</dbReference>
<dbReference type="EMBL" id="CP040986">
    <property type="protein sequence ID" value="QDD13363.1"/>
    <property type="molecule type" value="Genomic_DNA"/>
</dbReference>
<dbReference type="RefSeq" id="WP_139883060.1">
    <property type="nucleotide sequence ID" value="NZ_CP040986.1"/>
</dbReference>
<organism evidence="1 2">
    <name type="scientific">Candidatus Methylopumilus rimovensis</name>
    <dbReference type="NCBI Taxonomy" id="2588535"/>
    <lineage>
        <taxon>Bacteria</taxon>
        <taxon>Pseudomonadati</taxon>
        <taxon>Pseudomonadota</taxon>
        <taxon>Betaproteobacteria</taxon>
        <taxon>Nitrosomonadales</taxon>
        <taxon>Methylophilaceae</taxon>
        <taxon>Candidatus Methylopumilus</taxon>
    </lineage>
</organism>
<keyword evidence="2" id="KW-1185">Reference proteome</keyword>
<keyword evidence="1" id="KW-0548">Nucleotidyltransferase</keyword>
<dbReference type="Gene3D" id="3.90.550.10">
    <property type="entry name" value="Spore Coat Polysaccharide Biosynthesis Protein SpsA, Chain A"/>
    <property type="match status" value="1"/>
</dbReference>
<dbReference type="Proteomes" id="UP000312102">
    <property type="component" value="Chromosome"/>
</dbReference>
<dbReference type="InterPro" id="IPR029044">
    <property type="entry name" value="Nucleotide-diphossugar_trans"/>
</dbReference>
<dbReference type="PANTHER" id="PTHR21485">
    <property type="entry name" value="HAD SUPERFAMILY MEMBERS CMAS AND KDSC"/>
    <property type="match status" value="1"/>
</dbReference>
<evidence type="ECO:0000313" key="1">
    <source>
        <dbReference type="EMBL" id="QDD13363.1"/>
    </source>
</evidence>
<evidence type="ECO:0000313" key="2">
    <source>
        <dbReference type="Proteomes" id="UP000312102"/>
    </source>
</evidence>
<reference evidence="1 2" key="1">
    <citation type="journal article" date="2019" name="ISME J.">
        <title>Evolution in action: habitat transition from sediment to the pelagial leads to genome streamlining in Methylophilaceae.</title>
        <authorList>
            <person name="Salcher M."/>
            <person name="Schaefle D."/>
            <person name="Kaspar M."/>
            <person name="Neuenschwander S.M."/>
            <person name="Ghai R."/>
        </authorList>
    </citation>
    <scope>NUCLEOTIDE SEQUENCE [LARGE SCALE GENOMIC DNA]</scope>
    <source>
        <strain evidence="1 2">MMS-RI-1</strain>
    </source>
</reference>
<dbReference type="InterPro" id="IPR003329">
    <property type="entry name" value="Cytidylyl_trans"/>
</dbReference>
<gene>
    <name evidence="1" type="ORF">FIT61_02665</name>
</gene>
<accession>A0AAF1D7K1</accession>